<feature type="domain" description="Peptidase M4 C-terminal" evidence="12">
    <location>
        <begin position="568"/>
        <end position="687"/>
    </location>
</feature>
<keyword evidence="2" id="KW-0645">Protease</keyword>
<dbReference type="Gene3D" id="1.10.390.10">
    <property type="entry name" value="Neutral Protease Domain 2"/>
    <property type="match status" value="2"/>
</dbReference>
<dbReference type="Proteomes" id="UP001501771">
    <property type="component" value="Unassembled WGS sequence"/>
</dbReference>
<dbReference type="SUPFAM" id="SSF52025">
    <property type="entry name" value="PA domain"/>
    <property type="match status" value="1"/>
</dbReference>
<evidence type="ECO:0000256" key="6">
    <source>
        <dbReference type="ARBA" id="ARBA00022833"/>
    </source>
</evidence>
<dbReference type="InterPro" id="IPR001570">
    <property type="entry name" value="Peptidase_M4_C_domain"/>
</dbReference>
<proteinExistence type="inferred from homology"/>
<evidence type="ECO:0000259" key="10">
    <source>
        <dbReference type="Pfam" id="PF01447"/>
    </source>
</evidence>
<feature type="chain" id="PRO_5047357505" description="Zn-dependent metalloprotease" evidence="9">
    <location>
        <begin position="26"/>
        <end position="972"/>
    </location>
</feature>
<keyword evidence="15" id="KW-1185">Reference proteome</keyword>
<keyword evidence="6" id="KW-0862">Zinc</keyword>
<reference evidence="14 15" key="1">
    <citation type="journal article" date="2019" name="Int. J. Syst. Evol. Microbiol.">
        <title>The Global Catalogue of Microorganisms (GCM) 10K type strain sequencing project: providing services to taxonomists for standard genome sequencing and annotation.</title>
        <authorList>
            <consortium name="The Broad Institute Genomics Platform"/>
            <consortium name="The Broad Institute Genome Sequencing Center for Infectious Disease"/>
            <person name="Wu L."/>
            <person name="Ma J."/>
        </authorList>
    </citation>
    <scope>NUCLEOTIDE SEQUENCE [LARGE SCALE GENOMIC DNA]</scope>
    <source>
        <strain evidence="14 15">JCM 16022</strain>
    </source>
</reference>
<keyword evidence="3" id="KW-0479">Metal-binding</keyword>
<feature type="domain" description="Peptidase M4" evidence="10">
    <location>
        <begin position="239"/>
        <end position="370"/>
    </location>
</feature>
<evidence type="ECO:0000259" key="11">
    <source>
        <dbReference type="Pfam" id="PF02225"/>
    </source>
</evidence>
<dbReference type="EMBL" id="BAAAQR010000004">
    <property type="protein sequence ID" value="GAA2144198.1"/>
    <property type="molecule type" value="Genomic_DNA"/>
</dbReference>
<evidence type="ECO:0000256" key="7">
    <source>
        <dbReference type="ARBA" id="ARBA00023049"/>
    </source>
</evidence>
<comment type="similarity">
    <text evidence="1">Belongs to the peptidase M4 family.</text>
</comment>
<dbReference type="PANTHER" id="PTHR33794:SF1">
    <property type="entry name" value="BACILLOLYSIN"/>
    <property type="match status" value="1"/>
</dbReference>
<name>A0ABN2ZLW5_9ACTN</name>
<dbReference type="CDD" id="cd04818">
    <property type="entry name" value="PA_subtilisin_1"/>
    <property type="match status" value="1"/>
</dbReference>
<dbReference type="PANTHER" id="PTHR33794">
    <property type="entry name" value="BACILLOLYSIN"/>
    <property type="match status" value="1"/>
</dbReference>
<evidence type="ECO:0000256" key="5">
    <source>
        <dbReference type="ARBA" id="ARBA00022801"/>
    </source>
</evidence>
<evidence type="ECO:0000256" key="4">
    <source>
        <dbReference type="ARBA" id="ARBA00022729"/>
    </source>
</evidence>
<evidence type="ECO:0000313" key="14">
    <source>
        <dbReference type="EMBL" id="GAA2144198.1"/>
    </source>
</evidence>
<dbReference type="InterPro" id="IPR023612">
    <property type="entry name" value="Peptidase_M4"/>
</dbReference>
<evidence type="ECO:0000256" key="8">
    <source>
        <dbReference type="SAM" id="MobiDB-lite"/>
    </source>
</evidence>
<feature type="domain" description="PA" evidence="11">
    <location>
        <begin position="458"/>
        <end position="536"/>
    </location>
</feature>
<dbReference type="InterPro" id="IPR050728">
    <property type="entry name" value="Zinc_Metalloprotease_M4"/>
</dbReference>
<comment type="caution">
    <text evidence="14">The sequence shown here is derived from an EMBL/GenBank/DDBJ whole genome shotgun (WGS) entry which is preliminary data.</text>
</comment>
<dbReference type="InterPro" id="IPR003137">
    <property type="entry name" value="PA_domain"/>
</dbReference>
<feature type="region of interest" description="Disordered" evidence="8">
    <location>
        <begin position="784"/>
        <end position="814"/>
    </location>
</feature>
<dbReference type="Pfam" id="PF02225">
    <property type="entry name" value="PA"/>
    <property type="match status" value="1"/>
</dbReference>
<dbReference type="InterPro" id="IPR027268">
    <property type="entry name" value="Peptidase_M4/M1_CTD_sf"/>
</dbReference>
<dbReference type="Pfam" id="PF01447">
    <property type="entry name" value="Peptidase_M4"/>
    <property type="match status" value="1"/>
</dbReference>
<evidence type="ECO:0000256" key="9">
    <source>
        <dbReference type="SAM" id="SignalP"/>
    </source>
</evidence>
<dbReference type="InterPro" id="IPR011096">
    <property type="entry name" value="FTP_domain"/>
</dbReference>
<dbReference type="Pfam" id="PF02868">
    <property type="entry name" value="Peptidase_M4_C"/>
    <property type="match status" value="1"/>
</dbReference>
<feature type="signal peptide" evidence="9">
    <location>
        <begin position="1"/>
        <end position="25"/>
    </location>
</feature>
<keyword evidence="5" id="KW-0378">Hydrolase</keyword>
<evidence type="ECO:0008006" key="16">
    <source>
        <dbReference type="Google" id="ProtNLM"/>
    </source>
</evidence>
<sequence length="972" mass="102700">MKFFRQGISLALLGAGLAAVPGLQAAAAGSAPQAAAGSLVQQMRQQADGSVALSKERATGRVGFVRAARHGDLLPSVAADDAASAAHKATAYLDKYAPAFGTTDAQLEQSALHSDRFGWTISYTQTYRGVPVFGSMLKANVDKAGDLTSVNGYAAPALDLGVTPRLSASEAASRAVSTVRAVPPGGASTDTRGIEAGSNHLTIYRMGAIKGDPGEAVLAYVVEVTNGHNIRDMVFVDANTGKVVNRYSMVDNALDRELDEAVVDDNGTPTDPSDDFVRFDKVWEEGDPFPSDLNEDQQNLVNSSGESYWFFQNAFGRDSYDGEGAKRITVNNDPRISCPNANWNGVTTNYCDGVTSDDVVAHEWGHAYTEYTSGLIYQWQPGAMNEGYSDIWGETLDLINNREDEEEGNIDAPRPVGLCSTHSPAKPLLTINSPGDIARDCATGGASFGKQLDAAGITGDVVLATDAAETGGTTTDGCSPFDNAAEVAGKIALVDRGLCAFTEKAQNAKDAGAAALIIGNRDDSVISMSGDDPTLPTTVSIGLTDREAIKTALAKGETVNVTMKDAGGERYDSYRWLVGEKSPAFGGAIRDMWNPTCYGDPGKVSDAEYHCSTDDNGGVHGNSGVVNHSYSLLVDGGTYNNVAVTGIGLDKAANLYWYTQTHSLTPTSDFADLADGLQNACTQLTGKPINELSTEKDTSVPATQLITPADCQSVDAMIAAVELRQNPAQCNFQPLLQKGAPASCGKGFKSRTFWKDDFEHGLGAWTRSEEVVYDGAHGFPWRATSEVPGKHDSKVAFGPDPDPQGASCAADANDISSRDSIASPRVTLPGGNYRRLSFQHYVATESGYDGGNVKIKVNGGKWQVIPAEAYVFNAPDTLATAEEGNTNPLAGEPGFTGTDGGEVFGSWGKSIVDLKKAGAGKGDRIKIRFDMGRDGCGGIDGWYVDNVKLVVCKKKHGGHRAEAGDRRSTVSR</sequence>
<organism evidence="14 15">
    <name type="scientific">Nocardioides koreensis</name>
    <dbReference type="NCBI Taxonomy" id="433651"/>
    <lineage>
        <taxon>Bacteria</taxon>
        <taxon>Bacillati</taxon>
        <taxon>Actinomycetota</taxon>
        <taxon>Actinomycetes</taxon>
        <taxon>Propionibacteriales</taxon>
        <taxon>Nocardioidaceae</taxon>
        <taxon>Nocardioides</taxon>
    </lineage>
</organism>
<keyword evidence="7" id="KW-0482">Metalloprotease</keyword>
<accession>A0ABN2ZLW5</accession>
<evidence type="ECO:0000259" key="13">
    <source>
        <dbReference type="Pfam" id="PF07504"/>
    </source>
</evidence>
<dbReference type="RefSeq" id="WP_344150163.1">
    <property type="nucleotide sequence ID" value="NZ_BAAAQR010000004.1"/>
</dbReference>
<dbReference type="PRINTS" id="PR00730">
    <property type="entry name" value="THERMOLYSIN"/>
</dbReference>
<dbReference type="Pfam" id="PF07504">
    <property type="entry name" value="FTP"/>
    <property type="match status" value="1"/>
</dbReference>
<evidence type="ECO:0000256" key="2">
    <source>
        <dbReference type="ARBA" id="ARBA00022670"/>
    </source>
</evidence>
<dbReference type="Gene3D" id="3.10.450.490">
    <property type="match status" value="1"/>
</dbReference>
<evidence type="ECO:0000259" key="12">
    <source>
        <dbReference type="Pfam" id="PF02868"/>
    </source>
</evidence>
<evidence type="ECO:0000256" key="3">
    <source>
        <dbReference type="ARBA" id="ARBA00022723"/>
    </source>
</evidence>
<evidence type="ECO:0000313" key="15">
    <source>
        <dbReference type="Proteomes" id="UP001501771"/>
    </source>
</evidence>
<dbReference type="InterPro" id="IPR013856">
    <property type="entry name" value="Peptidase_M4_domain"/>
</dbReference>
<keyword evidence="4 9" id="KW-0732">Signal</keyword>
<gene>
    <name evidence="14" type="ORF">GCM10009844_17470</name>
</gene>
<dbReference type="InterPro" id="IPR046450">
    <property type="entry name" value="PA_dom_sf"/>
</dbReference>
<protein>
    <recommendedName>
        <fullName evidence="16">Zn-dependent metalloprotease</fullName>
    </recommendedName>
</protein>
<dbReference type="Gene3D" id="3.10.170.10">
    <property type="match status" value="1"/>
</dbReference>
<evidence type="ECO:0000256" key="1">
    <source>
        <dbReference type="ARBA" id="ARBA00009388"/>
    </source>
</evidence>
<feature type="domain" description="FTP" evidence="13">
    <location>
        <begin position="121"/>
        <end position="152"/>
    </location>
</feature>
<dbReference type="Gene3D" id="3.50.30.30">
    <property type="match status" value="1"/>
</dbReference>
<dbReference type="SUPFAM" id="SSF55486">
    <property type="entry name" value="Metalloproteases ('zincins'), catalytic domain"/>
    <property type="match status" value="1"/>
</dbReference>